<dbReference type="Proteomes" id="UP001231924">
    <property type="component" value="Unassembled WGS sequence"/>
</dbReference>
<comment type="caution">
    <text evidence="1">The sequence shown here is derived from an EMBL/GenBank/DDBJ whole genome shotgun (WGS) entry which is preliminary data.</text>
</comment>
<dbReference type="EMBL" id="JASVWF010000004">
    <property type="protein sequence ID" value="MDL5158062.1"/>
    <property type="molecule type" value="Genomic_DNA"/>
</dbReference>
<dbReference type="Pfam" id="PF23169">
    <property type="entry name" value="HalD"/>
    <property type="match status" value="1"/>
</dbReference>
<accession>A0ABT7MBM8</accession>
<keyword evidence="2" id="KW-1185">Reference proteome</keyword>
<sequence>MGSGVIDVADVVDRARYPLDAPGSPRWVEVVEGAREELRARGATVLRDVVRPALRDRLRAEGDAVAPEAHTAVARVNVYNTDPDPTLSADHPASVVLSRRNAFVARDHIPAGHLIQRLYADPGLHALLAACFELPAVHPLADPYSGLTLNVVAPGDDHPWHFDTNEIAVSLLTRAPEAGGTFEYCPGIRAPGAENLAAVRAVLDGDRAPVAHLDLRPGDLQLFRGRFALHRVTTVRGSTPRHTAILAYSDRPGVVGSPTRTRQLFGRVAPAHLAGAAARGDALLD</sequence>
<proteinExistence type="predicted"/>
<dbReference type="Gene3D" id="2.60.120.620">
    <property type="entry name" value="q2cbj1_9rhob like domain"/>
    <property type="match status" value="1"/>
</dbReference>
<evidence type="ECO:0000313" key="2">
    <source>
        <dbReference type="Proteomes" id="UP001231924"/>
    </source>
</evidence>
<evidence type="ECO:0000313" key="1">
    <source>
        <dbReference type="EMBL" id="MDL5158062.1"/>
    </source>
</evidence>
<dbReference type="InterPro" id="IPR056470">
    <property type="entry name" value="BesD/HalB-like"/>
</dbReference>
<gene>
    <name evidence="1" type="ORF">QRT03_18985</name>
</gene>
<organism evidence="1 2">
    <name type="scientific">Actinomycetospora termitidis</name>
    <dbReference type="NCBI Taxonomy" id="3053470"/>
    <lineage>
        <taxon>Bacteria</taxon>
        <taxon>Bacillati</taxon>
        <taxon>Actinomycetota</taxon>
        <taxon>Actinomycetes</taxon>
        <taxon>Pseudonocardiales</taxon>
        <taxon>Pseudonocardiaceae</taxon>
        <taxon>Actinomycetospora</taxon>
    </lineage>
</organism>
<name>A0ABT7MBM8_9PSEU</name>
<dbReference type="SUPFAM" id="SSF51197">
    <property type="entry name" value="Clavaminate synthase-like"/>
    <property type="match status" value="1"/>
</dbReference>
<reference evidence="1 2" key="1">
    <citation type="submission" date="2023-06" db="EMBL/GenBank/DDBJ databases">
        <title>Actinomycetospora Odt1-22.</title>
        <authorList>
            <person name="Supong K."/>
        </authorList>
    </citation>
    <scope>NUCLEOTIDE SEQUENCE [LARGE SCALE GENOMIC DNA]</scope>
    <source>
        <strain evidence="1 2">Odt1-22</strain>
    </source>
</reference>
<protein>
    <submittedName>
        <fullName evidence="1">ArpA protein</fullName>
    </submittedName>
</protein>